<dbReference type="InterPro" id="IPR000524">
    <property type="entry name" value="Tscrpt_reg_HTH_GntR"/>
</dbReference>
<dbReference type="Proteomes" id="UP000298642">
    <property type="component" value="Chromosome"/>
</dbReference>
<gene>
    <name evidence="5" type="ORF">EIO64_10845</name>
</gene>
<evidence type="ECO:0000256" key="3">
    <source>
        <dbReference type="ARBA" id="ARBA00023163"/>
    </source>
</evidence>
<dbReference type="GeneID" id="89520501"/>
<dbReference type="EMBL" id="CP034413">
    <property type="protein sequence ID" value="QCI59656.1"/>
    <property type="molecule type" value="Genomic_DNA"/>
</dbReference>
<keyword evidence="3" id="KW-0804">Transcription</keyword>
<reference evidence="6" key="1">
    <citation type="submission" date="2018-12" db="EMBL/GenBank/DDBJ databases">
        <title>Dusodibacter welbiota gen. nov., sp. nov., isolated from human faeces and emended description of the Oscillibacter genus.</title>
        <authorList>
            <person name="Le Roy T."/>
            <person name="Van der Smissen P."/>
            <person name="Delzenne N."/>
            <person name="Muccioli G."/>
            <person name="Collet J.F."/>
            <person name="Cani P.D."/>
        </authorList>
    </citation>
    <scope>NUCLEOTIDE SEQUENCE [LARGE SCALE GENOMIC DNA]</scope>
    <source>
        <strain evidence="6">J115</strain>
    </source>
</reference>
<dbReference type="Gene3D" id="1.20.120.530">
    <property type="entry name" value="GntR ligand-binding domain-like"/>
    <property type="match status" value="1"/>
</dbReference>
<evidence type="ECO:0000313" key="5">
    <source>
        <dbReference type="EMBL" id="QCI59656.1"/>
    </source>
</evidence>
<dbReference type="InterPro" id="IPR011711">
    <property type="entry name" value="GntR_C"/>
</dbReference>
<dbReference type="Pfam" id="PF00392">
    <property type="entry name" value="GntR"/>
    <property type="match status" value="1"/>
</dbReference>
<dbReference type="InterPro" id="IPR008920">
    <property type="entry name" value="TF_FadR/GntR_C"/>
</dbReference>
<dbReference type="InterPro" id="IPR036388">
    <property type="entry name" value="WH-like_DNA-bd_sf"/>
</dbReference>
<name>A0A4D7AUM0_9FIRM</name>
<dbReference type="PRINTS" id="PR00035">
    <property type="entry name" value="HTHGNTR"/>
</dbReference>
<dbReference type="PROSITE" id="PS50949">
    <property type="entry name" value="HTH_GNTR"/>
    <property type="match status" value="1"/>
</dbReference>
<evidence type="ECO:0000313" key="6">
    <source>
        <dbReference type="Proteomes" id="UP000298642"/>
    </source>
</evidence>
<dbReference type="InterPro" id="IPR036390">
    <property type="entry name" value="WH_DNA-bd_sf"/>
</dbReference>
<evidence type="ECO:0000259" key="4">
    <source>
        <dbReference type="PROSITE" id="PS50949"/>
    </source>
</evidence>
<proteinExistence type="predicted"/>
<dbReference type="CDD" id="cd07377">
    <property type="entry name" value="WHTH_GntR"/>
    <property type="match status" value="1"/>
</dbReference>
<dbReference type="SUPFAM" id="SSF46785">
    <property type="entry name" value="Winged helix' DNA-binding domain"/>
    <property type="match status" value="1"/>
</dbReference>
<dbReference type="RefSeq" id="WP_025544674.1">
    <property type="nucleotide sequence ID" value="NZ_CAUWCU010000025.1"/>
</dbReference>
<keyword evidence="1" id="KW-0805">Transcription regulation</keyword>
<accession>A0A4D7AUM0</accession>
<dbReference type="PANTHER" id="PTHR43537:SF5">
    <property type="entry name" value="UXU OPERON TRANSCRIPTIONAL REGULATOR"/>
    <property type="match status" value="1"/>
</dbReference>
<dbReference type="Gene3D" id="1.10.10.10">
    <property type="entry name" value="Winged helix-like DNA-binding domain superfamily/Winged helix DNA-binding domain"/>
    <property type="match status" value="1"/>
</dbReference>
<protein>
    <submittedName>
        <fullName evidence="5">FadR family transcriptional regulator</fullName>
    </submittedName>
</protein>
<dbReference type="SMART" id="SM00895">
    <property type="entry name" value="FCD"/>
    <property type="match status" value="1"/>
</dbReference>
<dbReference type="KEGG" id="obj:EIO64_10845"/>
<dbReference type="Pfam" id="PF07729">
    <property type="entry name" value="FCD"/>
    <property type="match status" value="1"/>
</dbReference>
<feature type="domain" description="HTH gntR-type" evidence="4">
    <location>
        <begin position="7"/>
        <end position="76"/>
    </location>
</feature>
<keyword evidence="6" id="KW-1185">Reference proteome</keyword>
<dbReference type="GO" id="GO:0003700">
    <property type="term" value="F:DNA-binding transcription factor activity"/>
    <property type="evidence" value="ECO:0007669"/>
    <property type="project" value="InterPro"/>
</dbReference>
<dbReference type="GO" id="GO:0003677">
    <property type="term" value="F:DNA binding"/>
    <property type="evidence" value="ECO:0007669"/>
    <property type="project" value="UniProtKB-KW"/>
</dbReference>
<sequence>MGEGRKVKLSERTADRLCELIMDERQFTPGSKLPNENELSEALHVSRTTLREAISFLVAQGVLEIRRGKGTFVTEDLPASAVDLTALSNLRSRVRARDLFEMRLIFEPATVALACQRATDEELAQIRQKAERMERIAKAGGDWPLADQEFHMAIIKASHNEYMRRLYPIINGAVNEILQVSVNRAHMQSIAIADNYMILDFLMQRDEAGARHAMSIHIRHLLNTLKG</sequence>
<dbReference type="SMART" id="SM00345">
    <property type="entry name" value="HTH_GNTR"/>
    <property type="match status" value="1"/>
</dbReference>
<dbReference type="AlphaFoldDB" id="A0A4D7AUM0"/>
<dbReference type="PANTHER" id="PTHR43537">
    <property type="entry name" value="TRANSCRIPTIONAL REGULATOR, GNTR FAMILY"/>
    <property type="match status" value="1"/>
</dbReference>
<dbReference type="SUPFAM" id="SSF48008">
    <property type="entry name" value="GntR ligand-binding domain-like"/>
    <property type="match status" value="1"/>
</dbReference>
<keyword evidence="2" id="KW-0238">DNA-binding</keyword>
<organism evidence="5 6">
    <name type="scientific">Dysosmobacter welbionis</name>
    <dbReference type="NCBI Taxonomy" id="2093857"/>
    <lineage>
        <taxon>Bacteria</taxon>
        <taxon>Bacillati</taxon>
        <taxon>Bacillota</taxon>
        <taxon>Clostridia</taxon>
        <taxon>Eubacteriales</taxon>
        <taxon>Oscillospiraceae</taxon>
        <taxon>Dysosmobacter</taxon>
    </lineage>
</organism>
<evidence type="ECO:0000256" key="1">
    <source>
        <dbReference type="ARBA" id="ARBA00023015"/>
    </source>
</evidence>
<evidence type="ECO:0000256" key="2">
    <source>
        <dbReference type="ARBA" id="ARBA00023125"/>
    </source>
</evidence>